<dbReference type="Proteomes" id="UP000294723">
    <property type="component" value="Unassembled WGS sequence"/>
</dbReference>
<reference evidence="2 3" key="1">
    <citation type="submission" date="2019-03" db="EMBL/GenBank/DDBJ databases">
        <title>Draft genome sequences of novel Actinobacteria.</title>
        <authorList>
            <person name="Sahin N."/>
            <person name="Ay H."/>
            <person name="Saygin H."/>
        </authorList>
    </citation>
    <scope>NUCLEOTIDE SEQUENCE [LARGE SCALE GENOMIC DNA]</scope>
    <source>
        <strain evidence="2 3">5K548</strain>
    </source>
</reference>
<dbReference type="PANTHER" id="PTHR11941:SF54">
    <property type="entry name" value="ENOYL-COA HYDRATASE, MITOCHONDRIAL"/>
    <property type="match status" value="1"/>
</dbReference>
<dbReference type="Gene3D" id="3.90.226.10">
    <property type="entry name" value="2-enoyl-CoA Hydratase, Chain A, domain 1"/>
    <property type="match status" value="1"/>
</dbReference>
<feature type="region of interest" description="Disordered" evidence="1">
    <location>
        <begin position="5"/>
        <end position="27"/>
    </location>
</feature>
<name>A0A4V2YXH0_9PSEU</name>
<organism evidence="2 3">
    <name type="scientific">Saccharopolyspora karakumensis</name>
    <dbReference type="NCBI Taxonomy" id="2530386"/>
    <lineage>
        <taxon>Bacteria</taxon>
        <taxon>Bacillati</taxon>
        <taxon>Actinomycetota</taxon>
        <taxon>Actinomycetes</taxon>
        <taxon>Pseudonocardiales</taxon>
        <taxon>Pseudonocardiaceae</taxon>
        <taxon>Saccharopolyspora</taxon>
    </lineage>
</organism>
<dbReference type="Pfam" id="PF00378">
    <property type="entry name" value="ECH_1"/>
    <property type="match status" value="1"/>
</dbReference>
<gene>
    <name evidence="2" type="ORF">E1202_11415</name>
</gene>
<dbReference type="InterPro" id="IPR001753">
    <property type="entry name" value="Enoyl-CoA_hydra/iso"/>
</dbReference>
<evidence type="ECO:0000256" key="1">
    <source>
        <dbReference type="SAM" id="MobiDB-lite"/>
    </source>
</evidence>
<sequence>MCCRFSSSSWRSPVQHEHDGGDRPMTIDISDNGQVRTLSINRPAKANALLASDVAALERAVVGASEDCRVLVFTGTGGRNFSAGMDLGTFQGVSETEARGIIAGIGSLLRAVRHAPQISVVALEGACIGAAFELALAADLRVAHVEALVGLPEVKLGIPSVVDAALLHHYVGLSTAKEMLLTGEPKTAGELAHTGLINKTVPRERVVTVAAEWADELAALPAPAIREQRALIDEWLNVSLQSAVDQSINTFGRMFRSGETSENVLRYTASRG</sequence>
<dbReference type="CDD" id="cd06558">
    <property type="entry name" value="crotonase-like"/>
    <property type="match status" value="1"/>
</dbReference>
<keyword evidence="2" id="KW-0413">Isomerase</keyword>
<dbReference type="PANTHER" id="PTHR11941">
    <property type="entry name" value="ENOYL-COA HYDRATASE-RELATED"/>
    <property type="match status" value="1"/>
</dbReference>
<comment type="caution">
    <text evidence="2">The sequence shown here is derived from an EMBL/GenBank/DDBJ whole genome shotgun (WGS) entry which is preliminary data.</text>
</comment>
<dbReference type="InterPro" id="IPR029045">
    <property type="entry name" value="ClpP/crotonase-like_dom_sf"/>
</dbReference>
<dbReference type="EMBL" id="SMLA01000012">
    <property type="protein sequence ID" value="TDD89447.1"/>
    <property type="molecule type" value="Genomic_DNA"/>
</dbReference>
<dbReference type="GO" id="GO:0006635">
    <property type="term" value="P:fatty acid beta-oxidation"/>
    <property type="evidence" value="ECO:0007669"/>
    <property type="project" value="TreeGrafter"/>
</dbReference>
<dbReference type="GO" id="GO:0016853">
    <property type="term" value="F:isomerase activity"/>
    <property type="evidence" value="ECO:0007669"/>
    <property type="project" value="UniProtKB-KW"/>
</dbReference>
<protein>
    <submittedName>
        <fullName evidence="2">Enoyl-CoA hydratase/isomerase family protein</fullName>
    </submittedName>
</protein>
<accession>A0A4V2YXH0</accession>
<proteinExistence type="predicted"/>
<evidence type="ECO:0000313" key="2">
    <source>
        <dbReference type="EMBL" id="TDD89447.1"/>
    </source>
</evidence>
<dbReference type="AlphaFoldDB" id="A0A4V2YXH0"/>
<evidence type="ECO:0000313" key="3">
    <source>
        <dbReference type="Proteomes" id="UP000294723"/>
    </source>
</evidence>
<keyword evidence="3" id="KW-1185">Reference proteome</keyword>
<dbReference type="SUPFAM" id="SSF52096">
    <property type="entry name" value="ClpP/crotonase"/>
    <property type="match status" value="1"/>
</dbReference>